<feature type="non-terminal residue" evidence="1">
    <location>
        <position position="209"/>
    </location>
</feature>
<accession>A0AAD5S3V5</accession>
<keyword evidence="2" id="KW-1185">Reference proteome</keyword>
<gene>
    <name evidence="1" type="ORF">HK097_003211</name>
</gene>
<proteinExistence type="predicted"/>
<dbReference type="AlphaFoldDB" id="A0AAD5S3V5"/>
<reference evidence="1" key="1">
    <citation type="submission" date="2020-05" db="EMBL/GenBank/DDBJ databases">
        <title>Phylogenomic resolution of chytrid fungi.</title>
        <authorList>
            <person name="Stajich J.E."/>
            <person name="Amses K."/>
            <person name="Simmons R."/>
            <person name="Seto K."/>
            <person name="Myers J."/>
            <person name="Bonds A."/>
            <person name="Quandt C.A."/>
            <person name="Barry K."/>
            <person name="Liu P."/>
            <person name="Grigoriev I."/>
            <person name="Longcore J.E."/>
            <person name="James T.Y."/>
        </authorList>
    </citation>
    <scope>NUCLEOTIDE SEQUENCE</scope>
    <source>
        <strain evidence="1">JEL0318</strain>
    </source>
</reference>
<protein>
    <submittedName>
        <fullName evidence="1">Uncharacterized protein</fullName>
    </submittedName>
</protein>
<evidence type="ECO:0000313" key="2">
    <source>
        <dbReference type="Proteomes" id="UP001212841"/>
    </source>
</evidence>
<dbReference type="Proteomes" id="UP001212841">
    <property type="component" value="Unassembled WGS sequence"/>
</dbReference>
<name>A0AAD5S3V5_9FUNG</name>
<dbReference type="EMBL" id="JADGJD010001743">
    <property type="protein sequence ID" value="KAJ3038324.1"/>
    <property type="molecule type" value="Genomic_DNA"/>
</dbReference>
<comment type="caution">
    <text evidence="1">The sequence shown here is derived from an EMBL/GenBank/DDBJ whole genome shotgun (WGS) entry which is preliminary data.</text>
</comment>
<evidence type="ECO:0000313" key="1">
    <source>
        <dbReference type="EMBL" id="KAJ3038324.1"/>
    </source>
</evidence>
<sequence>MRQHAERIYGALEDPSLVSFNYQHSAKSPVYCSPLPSPTFDAAANVIREYYDLGPDVPVQLKREMPNAITPITGDELFQQYHQYLNQGAVFKVEFDGMSLYCQGHITILQNSIHILCSKGKSEEKARYRCAQHFLGYCLQPYWQAYALPREKIKRFCISVLDLYIDEPSATDLETFLTQILRSYLYLHDTPCAALANFTAPNNVAAVRT</sequence>
<organism evidence="1 2">
    <name type="scientific">Rhizophlyctis rosea</name>
    <dbReference type="NCBI Taxonomy" id="64517"/>
    <lineage>
        <taxon>Eukaryota</taxon>
        <taxon>Fungi</taxon>
        <taxon>Fungi incertae sedis</taxon>
        <taxon>Chytridiomycota</taxon>
        <taxon>Chytridiomycota incertae sedis</taxon>
        <taxon>Chytridiomycetes</taxon>
        <taxon>Rhizophlyctidales</taxon>
        <taxon>Rhizophlyctidaceae</taxon>
        <taxon>Rhizophlyctis</taxon>
    </lineage>
</organism>